<dbReference type="eggNOG" id="COG1811">
    <property type="taxonomic scope" value="Bacteria"/>
</dbReference>
<dbReference type="PANTHER" id="PTHR36111:SF2">
    <property type="entry name" value="INNER MEMBRANE PROTEIN"/>
    <property type="match status" value="1"/>
</dbReference>
<feature type="transmembrane region" description="Helical" evidence="1">
    <location>
        <begin position="100"/>
        <end position="122"/>
    </location>
</feature>
<gene>
    <name evidence="2" type="ORF">JCM21714_2959</name>
</gene>
<dbReference type="PANTHER" id="PTHR36111">
    <property type="entry name" value="INNER MEMBRANE PROTEIN-RELATED"/>
    <property type="match status" value="1"/>
</dbReference>
<keyword evidence="3" id="KW-1185">Reference proteome</keyword>
<evidence type="ECO:0000313" key="2">
    <source>
        <dbReference type="EMBL" id="GAE93849.1"/>
    </source>
</evidence>
<organism evidence="2 3">
    <name type="scientific">Gracilibacillus boraciitolerans JCM 21714</name>
    <dbReference type="NCBI Taxonomy" id="1298598"/>
    <lineage>
        <taxon>Bacteria</taxon>
        <taxon>Bacillati</taxon>
        <taxon>Bacillota</taxon>
        <taxon>Bacilli</taxon>
        <taxon>Bacillales</taxon>
        <taxon>Bacillaceae</taxon>
        <taxon>Gracilibacillus</taxon>
    </lineage>
</organism>
<keyword evidence="1" id="KW-1133">Transmembrane helix</keyword>
<keyword evidence="1" id="KW-0472">Membrane</keyword>
<accession>W4VM49</accession>
<feature type="transmembrane region" description="Helical" evidence="1">
    <location>
        <begin position="57"/>
        <end position="75"/>
    </location>
</feature>
<name>W4VM49_9BACI</name>
<feature type="transmembrane region" description="Helical" evidence="1">
    <location>
        <begin position="33"/>
        <end position="51"/>
    </location>
</feature>
<evidence type="ECO:0000256" key="1">
    <source>
        <dbReference type="SAM" id="Phobius"/>
    </source>
</evidence>
<sequence>MVLLGTLVNGLCIIIGTILGLIFTNIPDRMKETALQGIGLVVAIIGIQMAIQADNVVLILLSLLIGSLIGTGIQLEDKLNIIGKKLETRLNKKGNGKRNLTEGFVTATLIFVIGAMAIVGAIDGGFKE</sequence>
<evidence type="ECO:0000313" key="3">
    <source>
        <dbReference type="Proteomes" id="UP000019102"/>
    </source>
</evidence>
<dbReference type="STRING" id="1298598.JCM21714_2959"/>
<reference evidence="2 3" key="1">
    <citation type="journal article" date="2014" name="Genome Announc.">
        <title>Draft Genome Sequence of the Boron-Tolerant and Moderately Halotolerant Bacterium Gracilibacillus boraciitolerans JCM 21714T.</title>
        <authorList>
            <person name="Ahmed I."/>
            <person name="Oshima K."/>
            <person name="Suda W."/>
            <person name="Kitamura K."/>
            <person name="Iida T."/>
            <person name="Ohmori Y."/>
            <person name="Fujiwara T."/>
            <person name="Hattori M."/>
            <person name="Ohkuma M."/>
        </authorList>
    </citation>
    <scope>NUCLEOTIDE SEQUENCE [LARGE SCALE GENOMIC DNA]</scope>
    <source>
        <strain evidence="2 3">JCM 21714</strain>
    </source>
</reference>
<dbReference type="AlphaFoldDB" id="W4VM49"/>
<dbReference type="EMBL" id="BAVS01000016">
    <property type="protein sequence ID" value="GAE93849.1"/>
    <property type="molecule type" value="Genomic_DNA"/>
</dbReference>
<comment type="caution">
    <text evidence="2">The sequence shown here is derived from an EMBL/GenBank/DDBJ whole genome shotgun (WGS) entry which is preliminary data.</text>
</comment>
<proteinExistence type="predicted"/>
<dbReference type="InterPro" id="IPR007563">
    <property type="entry name" value="DUF554"/>
</dbReference>
<protein>
    <submittedName>
        <fullName evidence="2">Membrane protein</fullName>
    </submittedName>
</protein>
<dbReference type="Proteomes" id="UP000019102">
    <property type="component" value="Unassembled WGS sequence"/>
</dbReference>
<dbReference type="Pfam" id="PF04474">
    <property type="entry name" value="DUF554"/>
    <property type="match status" value="1"/>
</dbReference>
<keyword evidence="1" id="KW-0812">Transmembrane</keyword>
<feature type="transmembrane region" description="Helical" evidence="1">
    <location>
        <begin position="6"/>
        <end position="26"/>
    </location>
</feature>